<comment type="caution">
    <text evidence="5">The sequence shown here is derived from an EMBL/GenBank/DDBJ whole genome shotgun (WGS) entry which is preliminary data.</text>
</comment>
<keyword evidence="2" id="KW-0812">Transmembrane</keyword>
<keyword evidence="2" id="KW-0472">Membrane</keyword>
<evidence type="ECO:0000256" key="1">
    <source>
        <dbReference type="ARBA" id="ARBA00005964"/>
    </source>
</evidence>
<keyword evidence="2" id="KW-1133">Transmembrane helix</keyword>
<dbReference type="Gene3D" id="3.40.50.1820">
    <property type="entry name" value="alpha/beta hydrolase"/>
    <property type="match status" value="1"/>
</dbReference>
<dbReference type="InterPro" id="IPR029058">
    <property type="entry name" value="AB_hydrolase_fold"/>
</dbReference>
<comment type="similarity">
    <text evidence="1">Belongs to the type-B carboxylesterase/lipase family.</text>
</comment>
<gene>
    <name evidence="5" type="ORF">D915_005224</name>
</gene>
<evidence type="ECO:0000259" key="4">
    <source>
        <dbReference type="Pfam" id="PF00135"/>
    </source>
</evidence>
<dbReference type="Pfam" id="PF00135">
    <property type="entry name" value="COesterase"/>
    <property type="match status" value="1"/>
</dbReference>
<dbReference type="EMBL" id="JXXN02001785">
    <property type="protein sequence ID" value="THD24085.1"/>
    <property type="molecule type" value="Genomic_DNA"/>
</dbReference>
<dbReference type="Proteomes" id="UP000230066">
    <property type="component" value="Unassembled WGS sequence"/>
</dbReference>
<sequence length="775" mass="87817">MFTRTTLSFIIASLLTCSHSVTGQFDHCLRPSGCHGDDCCFNVVSKTGPICDPIPGCASLFPNDCCRNARPVHTDYGIFYGYAIQLDTAFGYEESGQRYLEIWRGIPYARPPTRENNLRFRRPVQLPQGRSKYDATYFRDDCPQPDAGLTAEATVWTTSPHEWARRVPLRQTEGGWHTNNEDCLYMNIYVLNETTSSDGARQPSSRKKLPVLVVFDGMDHLTGTGNRYPGHALAQLGLVVVFVNYRLGPFGYLATDIPPGLDTGSDDSADVVRGNYALWDQVMALKFIRENIHLWLGDKNQVTVLGHGSAAADVALHLLSTRSGLRDPPLFHRAVLLSGADQMEGGFIQNPEEPMAYTVKLAQQVGCDAPSRRQMLDCLRARTASELATAAGQTRIHRPNWRTKPWAPTMDGDFLTADPKVLWESGQFAQIPLIGGLNHNDGSLWALSSLLTLNNRTLLNETMSSFLVFNETDVTPSDNFTGLSRAVHFEAFRKMTRTDFAMDPEFLAESLIQEYTDWSNPDDPVRRWAAYSEAWSDRLIGSGLIRTLRYHSQMNASDSSGRRLNRTQFYVFAYQSPADPWTPILGSYWGSQLPFLFGLPRLALRKTRDELELEWPRDLDIHPAPHPYSELDRNMTDYMLFLISNFVKSGNATPISVRNLTWDSYRPDNRTYLWLNLTTGYEESRTGRSDLEQQGLGAGFDLRQNFRVQKYAYWNRLYTIQLEWQPRFSLPMPTPAYVEHYQIAALSLSGILAVFGMLLIALLILWCRRRKLLAY</sequence>
<accession>A0A4E0RBW1</accession>
<evidence type="ECO:0000313" key="6">
    <source>
        <dbReference type="Proteomes" id="UP000230066"/>
    </source>
</evidence>
<dbReference type="SUPFAM" id="SSF53474">
    <property type="entry name" value="alpha/beta-Hydrolases"/>
    <property type="match status" value="1"/>
</dbReference>
<evidence type="ECO:0000256" key="2">
    <source>
        <dbReference type="SAM" id="Phobius"/>
    </source>
</evidence>
<feature type="chain" id="PRO_5020030749" evidence="3">
    <location>
        <begin position="24"/>
        <end position="775"/>
    </location>
</feature>
<keyword evidence="3" id="KW-0732">Signal</keyword>
<proteinExistence type="inferred from homology"/>
<dbReference type="AlphaFoldDB" id="A0A4E0RBW1"/>
<keyword evidence="6" id="KW-1185">Reference proteome</keyword>
<dbReference type="InterPro" id="IPR051093">
    <property type="entry name" value="Neuroligin/BSAL"/>
</dbReference>
<feature type="domain" description="Carboxylesterase type B" evidence="4">
    <location>
        <begin position="99"/>
        <end position="680"/>
    </location>
</feature>
<dbReference type="PANTHER" id="PTHR43903">
    <property type="entry name" value="NEUROLIGIN"/>
    <property type="match status" value="1"/>
</dbReference>
<reference evidence="5" key="1">
    <citation type="submission" date="2019-03" db="EMBL/GenBank/DDBJ databases">
        <title>Improved annotation for the trematode Fasciola hepatica.</title>
        <authorList>
            <person name="Choi Y.-J."/>
            <person name="Martin J."/>
            <person name="Mitreva M."/>
        </authorList>
    </citation>
    <scope>NUCLEOTIDE SEQUENCE [LARGE SCALE GENOMIC DNA]</scope>
</reference>
<name>A0A4E0RBW1_FASHE</name>
<protein>
    <submittedName>
        <fullName evidence="5">Family S9 non-peptidase ue (S09 family)</fullName>
    </submittedName>
</protein>
<evidence type="ECO:0000256" key="3">
    <source>
        <dbReference type="SAM" id="SignalP"/>
    </source>
</evidence>
<feature type="transmembrane region" description="Helical" evidence="2">
    <location>
        <begin position="743"/>
        <end position="766"/>
    </location>
</feature>
<organism evidence="5 6">
    <name type="scientific">Fasciola hepatica</name>
    <name type="common">Liver fluke</name>
    <dbReference type="NCBI Taxonomy" id="6192"/>
    <lineage>
        <taxon>Eukaryota</taxon>
        <taxon>Metazoa</taxon>
        <taxon>Spiralia</taxon>
        <taxon>Lophotrochozoa</taxon>
        <taxon>Platyhelminthes</taxon>
        <taxon>Trematoda</taxon>
        <taxon>Digenea</taxon>
        <taxon>Plagiorchiida</taxon>
        <taxon>Echinostomata</taxon>
        <taxon>Echinostomatoidea</taxon>
        <taxon>Fasciolidae</taxon>
        <taxon>Fasciola</taxon>
    </lineage>
</organism>
<evidence type="ECO:0000313" key="5">
    <source>
        <dbReference type="EMBL" id="THD24085.1"/>
    </source>
</evidence>
<dbReference type="InterPro" id="IPR002018">
    <property type="entry name" value="CarbesteraseB"/>
</dbReference>
<feature type="signal peptide" evidence="3">
    <location>
        <begin position="1"/>
        <end position="23"/>
    </location>
</feature>